<reference evidence="4" key="1">
    <citation type="submission" date="2023-10" db="EMBL/GenBank/DDBJ databases">
        <authorList>
            <person name="Domelevo Entfellner J.-B."/>
        </authorList>
    </citation>
    <scope>NUCLEOTIDE SEQUENCE</scope>
</reference>
<dbReference type="InterPro" id="IPR036390">
    <property type="entry name" value="WH_DNA-bd_sf"/>
</dbReference>
<name>A0AA86VJ49_9FABA</name>
<dbReference type="InterPro" id="IPR027417">
    <property type="entry name" value="P-loop_NTPase"/>
</dbReference>
<dbReference type="Gene3D" id="1.10.8.430">
    <property type="entry name" value="Helical domain of apoptotic protease-activating factors"/>
    <property type="match status" value="1"/>
</dbReference>
<dbReference type="Pfam" id="PF01582">
    <property type="entry name" value="TIR"/>
    <property type="match status" value="1"/>
</dbReference>
<dbReference type="Pfam" id="PF23282">
    <property type="entry name" value="WHD_ROQ1"/>
    <property type="match status" value="1"/>
</dbReference>
<dbReference type="Gene3D" id="3.40.50.300">
    <property type="entry name" value="P-loop containing nucleotide triphosphate hydrolases"/>
    <property type="match status" value="1"/>
</dbReference>
<dbReference type="InterPro" id="IPR044974">
    <property type="entry name" value="Disease_R_plants"/>
</dbReference>
<dbReference type="Proteomes" id="UP001189624">
    <property type="component" value="Chromosome 4"/>
</dbReference>
<dbReference type="AlphaFoldDB" id="A0AA86VJ49"/>
<protein>
    <recommendedName>
        <fullName evidence="3">TIR domain-containing protein</fullName>
    </recommendedName>
</protein>
<dbReference type="Gene3D" id="3.40.50.10140">
    <property type="entry name" value="Toll/interleukin-1 receptor homology (TIR) domain"/>
    <property type="match status" value="1"/>
</dbReference>
<dbReference type="GO" id="GO:0006952">
    <property type="term" value="P:defense response"/>
    <property type="evidence" value="ECO:0007669"/>
    <property type="project" value="UniProtKB-KW"/>
</dbReference>
<dbReference type="InterPro" id="IPR000157">
    <property type="entry name" value="TIR_dom"/>
</dbReference>
<keyword evidence="2" id="KW-0611">Plant defense</keyword>
<dbReference type="PROSITE" id="PS50104">
    <property type="entry name" value="TIR"/>
    <property type="match status" value="1"/>
</dbReference>
<evidence type="ECO:0000259" key="3">
    <source>
        <dbReference type="PROSITE" id="PS50104"/>
    </source>
</evidence>
<dbReference type="InterPro" id="IPR042197">
    <property type="entry name" value="Apaf_helical"/>
</dbReference>
<dbReference type="PANTHER" id="PTHR11017">
    <property type="entry name" value="LEUCINE-RICH REPEAT-CONTAINING PROTEIN"/>
    <property type="match status" value="1"/>
</dbReference>
<dbReference type="Gene3D" id="3.80.10.10">
    <property type="entry name" value="Ribonuclease Inhibitor"/>
    <property type="match status" value="1"/>
</dbReference>
<dbReference type="GO" id="GO:0043531">
    <property type="term" value="F:ADP binding"/>
    <property type="evidence" value="ECO:0007669"/>
    <property type="project" value="InterPro"/>
</dbReference>
<dbReference type="SUPFAM" id="SSF52058">
    <property type="entry name" value="L domain-like"/>
    <property type="match status" value="1"/>
</dbReference>
<dbReference type="SUPFAM" id="SSF52200">
    <property type="entry name" value="Toll/Interleukin receptor TIR domain"/>
    <property type="match status" value="1"/>
</dbReference>
<dbReference type="PRINTS" id="PR00364">
    <property type="entry name" value="DISEASERSIST"/>
</dbReference>
<evidence type="ECO:0000313" key="4">
    <source>
        <dbReference type="EMBL" id="CAJ1949637.1"/>
    </source>
</evidence>
<dbReference type="InterPro" id="IPR035897">
    <property type="entry name" value="Toll_tir_struct_dom_sf"/>
</dbReference>
<evidence type="ECO:0000313" key="5">
    <source>
        <dbReference type="Proteomes" id="UP001189624"/>
    </source>
</evidence>
<dbReference type="InterPro" id="IPR058192">
    <property type="entry name" value="WHD_ROQ1-like"/>
</dbReference>
<dbReference type="SUPFAM" id="SSF52540">
    <property type="entry name" value="P-loop containing nucleoside triphosphate hydrolases"/>
    <property type="match status" value="1"/>
</dbReference>
<keyword evidence="5" id="KW-1185">Reference proteome</keyword>
<feature type="domain" description="TIR" evidence="3">
    <location>
        <begin position="1"/>
        <end position="116"/>
    </location>
</feature>
<sequence>MCRVAIVVFTKTYAESAWCLHELQQIIKWHDTYCRHVLPVYYEIQPSDVRLQKGDFGKSLKATAKQTFSGQQVEDALSRWSRALTKAANFFGWDESNYRSDADLVDKIVKSVLNLPVLSATKFPVGLQFHVENVTRMIENKSTEVSIIGIWGMRGLGKTTLVKSIKSVAMGASMIQERFSGKRVLIVLNDANPFRPLEDLCRNSKWFGQGTVIIITTRDVNLLDGFNVNYVYKMSNMNENDSLELFSWHAFREEKPIEDFNGLAKKVVANCGGLPLALEVLGSYLSERTKKEWKIVLSKLEIIPNIQVKEKLRICLDGLGGDMEKDIFLDVCCFFIGKDRGYVTEILNGCGLHADKGITVLIERGLLKVEKNNKLGMHHLLRDMGIDIILGSSTTEREKRNRLWFTEDATFLLTKNMGSEAIQGWVLKSPLPIESSLEICAFKDKLILGLLDSLLITGDYPNLSKQLSNLRRVWKEPRVLGWLKFLNLSHSKYLKESPNFSGLPSLEQLILKDCPRLCKVHQSIGDLCNLLLINLKDCISLSNLPKEVYKLKSLKTLILSGCAKIDILEEDIVQMESLITLIAEYKAVKQVPFSIVSSKCIGYISLSGFEGLSHNIFPSIIRSWMSPTMNLLSYINPFCVDMENNNWRELAPLFSNLANLRSISVQCDTELQLSKQVKSILVEYRAEFKELSISKPHVWFSLLGRGRYNEFFNTLSDSISEVPSLASTFVYLPSPFILALKEHGINGPNKVSKRNYNTPVFAPIAFIGLARSESSDVCLPGDPHLLAHVGEGHSVCFTLPQDCDLKGMALCVVYLSTPENMATECLTSVLIVNYTKCTFQVHKHGTVICFNDIDWEGIISNLKSGDKVEIFVTLAHGLVVKNTAVYLKYGESKKNAPHKFKKKIVRCDF</sequence>
<gene>
    <name evidence="4" type="ORF">AYBTSS11_LOCUS13823</name>
</gene>
<dbReference type="PANTHER" id="PTHR11017:SF560">
    <property type="entry name" value="RESISTANCE PROTEIN (TIR-NBS-LRR CLASS), PUTATIVE-RELATED"/>
    <property type="match status" value="1"/>
</dbReference>
<accession>A0AA86VJ49</accession>
<dbReference type="EMBL" id="OY731401">
    <property type="protein sequence ID" value="CAJ1949637.1"/>
    <property type="molecule type" value="Genomic_DNA"/>
</dbReference>
<evidence type="ECO:0000256" key="1">
    <source>
        <dbReference type="ARBA" id="ARBA00022737"/>
    </source>
</evidence>
<keyword evidence="1" id="KW-0677">Repeat</keyword>
<proteinExistence type="predicted"/>
<dbReference type="InterPro" id="IPR032675">
    <property type="entry name" value="LRR_dom_sf"/>
</dbReference>
<dbReference type="Gramene" id="rna-AYBTSS11_LOCUS13823">
    <property type="protein sequence ID" value="CAJ1949637.1"/>
    <property type="gene ID" value="gene-AYBTSS11_LOCUS13823"/>
</dbReference>
<evidence type="ECO:0000256" key="2">
    <source>
        <dbReference type="ARBA" id="ARBA00022821"/>
    </source>
</evidence>
<organism evidence="4 5">
    <name type="scientific">Sphenostylis stenocarpa</name>
    <dbReference type="NCBI Taxonomy" id="92480"/>
    <lineage>
        <taxon>Eukaryota</taxon>
        <taxon>Viridiplantae</taxon>
        <taxon>Streptophyta</taxon>
        <taxon>Embryophyta</taxon>
        <taxon>Tracheophyta</taxon>
        <taxon>Spermatophyta</taxon>
        <taxon>Magnoliopsida</taxon>
        <taxon>eudicotyledons</taxon>
        <taxon>Gunneridae</taxon>
        <taxon>Pentapetalae</taxon>
        <taxon>rosids</taxon>
        <taxon>fabids</taxon>
        <taxon>Fabales</taxon>
        <taxon>Fabaceae</taxon>
        <taxon>Papilionoideae</taxon>
        <taxon>50 kb inversion clade</taxon>
        <taxon>NPAAA clade</taxon>
        <taxon>indigoferoid/millettioid clade</taxon>
        <taxon>Phaseoleae</taxon>
        <taxon>Sphenostylis</taxon>
    </lineage>
</organism>
<dbReference type="GO" id="GO:0007165">
    <property type="term" value="P:signal transduction"/>
    <property type="evidence" value="ECO:0007669"/>
    <property type="project" value="InterPro"/>
</dbReference>
<dbReference type="SUPFAM" id="SSF46785">
    <property type="entry name" value="Winged helix' DNA-binding domain"/>
    <property type="match status" value="1"/>
</dbReference>